<keyword evidence="2" id="KW-1185">Reference proteome</keyword>
<proteinExistence type="predicted"/>
<dbReference type="EMBL" id="AAYH02000034">
    <property type="protein sequence ID" value="EDO55801.1"/>
    <property type="molecule type" value="Genomic_DNA"/>
</dbReference>
<dbReference type="AlphaFoldDB" id="A0ABC9NGD5"/>
<protein>
    <submittedName>
        <fullName evidence="1">Uncharacterized protein</fullName>
    </submittedName>
</protein>
<name>A0ABC9NGD5_BACUC</name>
<dbReference type="Proteomes" id="UP000004110">
    <property type="component" value="Unassembled WGS sequence"/>
</dbReference>
<gene>
    <name evidence="1" type="ORF">BACUNI_00467</name>
</gene>
<reference evidence="1" key="2">
    <citation type="submission" date="2013-11" db="EMBL/GenBank/DDBJ databases">
        <title>Draft genome sequence of Bacteroides uniformis (ATCC 8492).</title>
        <authorList>
            <person name="Sudarsanam P."/>
            <person name="Ley R."/>
            <person name="Guruge J."/>
            <person name="Turnbaugh P.J."/>
            <person name="Mahowald M."/>
            <person name="Liep D."/>
            <person name="Gordon J."/>
        </authorList>
    </citation>
    <scope>NUCLEOTIDE SEQUENCE</scope>
    <source>
        <strain evidence="1">ATCC 8492</strain>
    </source>
</reference>
<evidence type="ECO:0000313" key="1">
    <source>
        <dbReference type="EMBL" id="EDO55801.1"/>
    </source>
</evidence>
<reference evidence="1" key="1">
    <citation type="submission" date="2007-06" db="EMBL/GenBank/DDBJ databases">
        <authorList>
            <person name="Fulton L."/>
            <person name="Clifton S."/>
            <person name="Fulton B."/>
            <person name="Xu J."/>
            <person name="Minx P."/>
            <person name="Pepin K.H."/>
            <person name="Johnson M."/>
            <person name="Thiruvilangam P."/>
            <person name="Bhonagiri V."/>
            <person name="Nash W.E."/>
            <person name="Mardis E.R."/>
            <person name="Wilson R.K."/>
        </authorList>
    </citation>
    <scope>NUCLEOTIDE SEQUENCE [LARGE SCALE GENOMIC DNA]</scope>
    <source>
        <strain evidence="1">ATCC 8492</strain>
    </source>
</reference>
<sequence length="40" mass="4756">MNELSFIGRIINNNLPNTQTKNAKDEIFPDFILRYILKIF</sequence>
<accession>A0ABC9NGD5</accession>
<evidence type="ECO:0000313" key="2">
    <source>
        <dbReference type="Proteomes" id="UP000004110"/>
    </source>
</evidence>
<organism evidence="1 2">
    <name type="scientific">Bacteroides uniformis (strain ATCC 8492 / DSM 6597 / CCUG 4942 / CIP 103695 / JCM 5828 / KCTC 5204 / NCTC 13054 / VPI 0061)</name>
    <dbReference type="NCBI Taxonomy" id="411479"/>
    <lineage>
        <taxon>Bacteria</taxon>
        <taxon>Pseudomonadati</taxon>
        <taxon>Bacteroidota</taxon>
        <taxon>Bacteroidia</taxon>
        <taxon>Bacteroidales</taxon>
        <taxon>Bacteroidaceae</taxon>
        <taxon>Bacteroides</taxon>
    </lineage>
</organism>
<comment type="caution">
    <text evidence="1">The sequence shown here is derived from an EMBL/GenBank/DDBJ whole genome shotgun (WGS) entry which is preliminary data.</text>
</comment>